<evidence type="ECO:0000313" key="2">
    <source>
        <dbReference type="EMBL" id="KAK3788601.1"/>
    </source>
</evidence>
<organism evidence="2 3">
    <name type="scientific">Elysia crispata</name>
    <name type="common">lettuce slug</name>
    <dbReference type="NCBI Taxonomy" id="231223"/>
    <lineage>
        <taxon>Eukaryota</taxon>
        <taxon>Metazoa</taxon>
        <taxon>Spiralia</taxon>
        <taxon>Lophotrochozoa</taxon>
        <taxon>Mollusca</taxon>
        <taxon>Gastropoda</taxon>
        <taxon>Heterobranchia</taxon>
        <taxon>Euthyneura</taxon>
        <taxon>Panpulmonata</taxon>
        <taxon>Sacoglossa</taxon>
        <taxon>Placobranchoidea</taxon>
        <taxon>Plakobranchidae</taxon>
        <taxon>Elysia</taxon>
    </lineage>
</organism>
<protein>
    <submittedName>
        <fullName evidence="2">Uncharacterized protein</fullName>
    </submittedName>
</protein>
<sequence length="67" mass="6900">MVGLQTPLSTVANPRATAPSPGMPDLPMIHPESTLPSEMVGLQTPLSTVANPRAIAPSPDPLTLTSK</sequence>
<evidence type="ECO:0000313" key="3">
    <source>
        <dbReference type="Proteomes" id="UP001283361"/>
    </source>
</evidence>
<reference evidence="2" key="1">
    <citation type="journal article" date="2023" name="G3 (Bethesda)">
        <title>A reference genome for the long-term kleptoplast-retaining sea slug Elysia crispata morphotype clarki.</title>
        <authorList>
            <person name="Eastman K.E."/>
            <person name="Pendleton A.L."/>
            <person name="Shaikh M.A."/>
            <person name="Suttiyut T."/>
            <person name="Ogas R."/>
            <person name="Tomko P."/>
            <person name="Gavelis G."/>
            <person name="Widhalm J.R."/>
            <person name="Wisecaver J.H."/>
        </authorList>
    </citation>
    <scope>NUCLEOTIDE SEQUENCE</scope>
    <source>
        <strain evidence="2">ECLA1</strain>
    </source>
</reference>
<feature type="region of interest" description="Disordered" evidence="1">
    <location>
        <begin position="1"/>
        <end position="33"/>
    </location>
</feature>
<dbReference type="Proteomes" id="UP001283361">
    <property type="component" value="Unassembled WGS sequence"/>
</dbReference>
<accession>A0AAE1AJZ3</accession>
<feature type="compositionally biased region" description="Polar residues" evidence="1">
    <location>
        <begin position="1"/>
        <end position="12"/>
    </location>
</feature>
<dbReference type="AlphaFoldDB" id="A0AAE1AJZ3"/>
<dbReference type="EMBL" id="JAWDGP010001753">
    <property type="protein sequence ID" value="KAK3788601.1"/>
    <property type="molecule type" value="Genomic_DNA"/>
</dbReference>
<proteinExistence type="predicted"/>
<name>A0AAE1AJZ3_9GAST</name>
<keyword evidence="3" id="KW-1185">Reference proteome</keyword>
<comment type="caution">
    <text evidence="2">The sequence shown here is derived from an EMBL/GenBank/DDBJ whole genome shotgun (WGS) entry which is preliminary data.</text>
</comment>
<gene>
    <name evidence="2" type="ORF">RRG08_031257</name>
</gene>
<evidence type="ECO:0000256" key="1">
    <source>
        <dbReference type="SAM" id="MobiDB-lite"/>
    </source>
</evidence>